<comment type="caution">
    <text evidence="1">The sequence shown here is derived from an EMBL/GenBank/DDBJ whole genome shotgun (WGS) entry which is preliminary data.</text>
</comment>
<accession>A0A2P5A3M8</accession>
<evidence type="ECO:0000313" key="2">
    <source>
        <dbReference type="Proteomes" id="UP000237105"/>
    </source>
</evidence>
<organism evidence="1 2">
    <name type="scientific">Parasponia andersonii</name>
    <name type="common">Sponia andersonii</name>
    <dbReference type="NCBI Taxonomy" id="3476"/>
    <lineage>
        <taxon>Eukaryota</taxon>
        <taxon>Viridiplantae</taxon>
        <taxon>Streptophyta</taxon>
        <taxon>Embryophyta</taxon>
        <taxon>Tracheophyta</taxon>
        <taxon>Spermatophyta</taxon>
        <taxon>Magnoliopsida</taxon>
        <taxon>eudicotyledons</taxon>
        <taxon>Gunneridae</taxon>
        <taxon>Pentapetalae</taxon>
        <taxon>rosids</taxon>
        <taxon>fabids</taxon>
        <taxon>Rosales</taxon>
        <taxon>Cannabaceae</taxon>
        <taxon>Parasponia</taxon>
    </lineage>
</organism>
<evidence type="ECO:0000313" key="1">
    <source>
        <dbReference type="EMBL" id="PON31143.1"/>
    </source>
</evidence>
<feature type="non-terminal residue" evidence="1">
    <location>
        <position position="82"/>
    </location>
</feature>
<name>A0A2P5A3M8_PARAD</name>
<reference evidence="2" key="1">
    <citation type="submission" date="2016-06" db="EMBL/GenBank/DDBJ databases">
        <title>Parallel loss of symbiosis genes in relatives of nitrogen-fixing non-legume Parasponia.</title>
        <authorList>
            <person name="Van Velzen R."/>
            <person name="Holmer R."/>
            <person name="Bu F."/>
            <person name="Rutten L."/>
            <person name="Van Zeijl A."/>
            <person name="Liu W."/>
            <person name="Santuari L."/>
            <person name="Cao Q."/>
            <person name="Sharma T."/>
            <person name="Shen D."/>
            <person name="Roswanjaya Y."/>
            <person name="Wardhani T."/>
            <person name="Kalhor M.S."/>
            <person name="Jansen J."/>
            <person name="Van den Hoogen J."/>
            <person name="Gungor B."/>
            <person name="Hartog M."/>
            <person name="Hontelez J."/>
            <person name="Verver J."/>
            <person name="Yang W.-C."/>
            <person name="Schijlen E."/>
            <person name="Repin R."/>
            <person name="Schilthuizen M."/>
            <person name="Schranz E."/>
            <person name="Heidstra R."/>
            <person name="Miyata K."/>
            <person name="Fedorova E."/>
            <person name="Kohlen W."/>
            <person name="Bisseling T."/>
            <person name="Smit S."/>
            <person name="Geurts R."/>
        </authorList>
    </citation>
    <scope>NUCLEOTIDE SEQUENCE [LARGE SCALE GENOMIC DNA]</scope>
    <source>
        <strain evidence="2">cv. WU1-14</strain>
    </source>
</reference>
<proteinExistence type="predicted"/>
<dbReference type="AlphaFoldDB" id="A0A2P5A3M8"/>
<dbReference type="Proteomes" id="UP000237105">
    <property type="component" value="Unassembled WGS sequence"/>
</dbReference>
<protein>
    <submittedName>
        <fullName evidence="1">Uncharacterized protein</fullName>
    </submittedName>
</protein>
<sequence>MEVSDCFTRAFENHTATNKGNHSIPFDDCSNELIEVDYLEFSQLFQLENLEEFDSEDEFDVSKLLAQDLNSSMVENSEEKLK</sequence>
<dbReference type="EMBL" id="JXTB01001522">
    <property type="protein sequence ID" value="PON31143.1"/>
    <property type="molecule type" value="Genomic_DNA"/>
</dbReference>
<gene>
    <name evidence="1" type="ORF">PanWU01x14_372210</name>
</gene>
<keyword evidence="2" id="KW-1185">Reference proteome</keyword>